<dbReference type="Gene3D" id="3.40.630.30">
    <property type="match status" value="1"/>
</dbReference>
<dbReference type="PROSITE" id="PS51186">
    <property type="entry name" value="GNAT"/>
    <property type="match status" value="1"/>
</dbReference>
<keyword evidence="3" id="KW-1185">Reference proteome</keyword>
<dbReference type="InterPro" id="IPR000182">
    <property type="entry name" value="GNAT_dom"/>
</dbReference>
<feature type="domain" description="N-acetyltransferase" evidence="1">
    <location>
        <begin position="1"/>
        <end position="168"/>
    </location>
</feature>
<evidence type="ECO:0000313" key="2">
    <source>
        <dbReference type="EMBL" id="KEK18632.1"/>
    </source>
</evidence>
<dbReference type="GO" id="GO:0016747">
    <property type="term" value="F:acyltransferase activity, transferring groups other than amino-acyl groups"/>
    <property type="evidence" value="ECO:0007669"/>
    <property type="project" value="InterPro"/>
</dbReference>
<evidence type="ECO:0000259" key="1">
    <source>
        <dbReference type="PROSITE" id="PS51186"/>
    </source>
</evidence>
<dbReference type="Pfam" id="PF00583">
    <property type="entry name" value="Acetyltransf_1"/>
    <property type="match status" value="1"/>
</dbReference>
<dbReference type="EMBL" id="JOTN01000012">
    <property type="protein sequence ID" value="KEK18632.1"/>
    <property type="molecule type" value="Genomic_DNA"/>
</dbReference>
<name>A0A073JWP1_9BACI</name>
<dbReference type="SUPFAM" id="SSF55729">
    <property type="entry name" value="Acyl-CoA N-acyltransferases (Nat)"/>
    <property type="match status" value="1"/>
</dbReference>
<dbReference type="RefSeq" id="WP_034640170.1">
    <property type="nucleotide sequence ID" value="NZ_CBCSJC010000017.1"/>
</dbReference>
<dbReference type="Proteomes" id="UP000027822">
    <property type="component" value="Unassembled WGS sequence"/>
</dbReference>
<gene>
    <name evidence="2" type="ORF">BAMA_03755</name>
</gene>
<comment type="caution">
    <text evidence="2">The sequence shown here is derived from an EMBL/GenBank/DDBJ whole genome shotgun (WGS) entry which is preliminary data.</text>
</comment>
<dbReference type="OrthoDB" id="3692150at2"/>
<dbReference type="STRING" id="574376.BAMA_03755"/>
<reference evidence="2 3" key="1">
    <citation type="submission" date="2014-06" db="EMBL/GenBank/DDBJ databases">
        <title>Draft genome sequence of Bacillus manliponensis JCM 15802 (MCCC 1A00708).</title>
        <authorList>
            <person name="Lai Q."/>
            <person name="Liu Y."/>
            <person name="Shao Z."/>
        </authorList>
    </citation>
    <scope>NUCLEOTIDE SEQUENCE [LARGE SCALE GENOMIC DNA]</scope>
    <source>
        <strain evidence="2 3">JCM 15802</strain>
    </source>
</reference>
<proteinExistence type="predicted"/>
<accession>A0A073JWP1</accession>
<dbReference type="eggNOG" id="COG0456">
    <property type="taxonomic scope" value="Bacteria"/>
</dbReference>
<organism evidence="2 3">
    <name type="scientific">Bacillus manliponensis</name>
    <dbReference type="NCBI Taxonomy" id="574376"/>
    <lineage>
        <taxon>Bacteria</taxon>
        <taxon>Bacillati</taxon>
        <taxon>Bacillota</taxon>
        <taxon>Bacilli</taxon>
        <taxon>Bacillales</taxon>
        <taxon>Bacillaceae</taxon>
        <taxon>Bacillus</taxon>
        <taxon>Bacillus cereus group</taxon>
    </lineage>
</organism>
<dbReference type="InterPro" id="IPR016181">
    <property type="entry name" value="Acyl_CoA_acyltransferase"/>
</dbReference>
<sequence>MNIIAITNDKRLINQIAALYCTVFNKTNEQEFAERVVRHIGYEGFKGVAALNEEGLLIGFSYGYTSLKGQFYHDLLKIALSEENNQHWLEDCFECVELSVHTDYRGKGLGTILHNILLENAPNKTSILTTQVDNDIARRMYNKLNWIDVKEPIYPGETAYVIMGNLLQKDTFQPS</sequence>
<evidence type="ECO:0000313" key="3">
    <source>
        <dbReference type="Proteomes" id="UP000027822"/>
    </source>
</evidence>
<protein>
    <submittedName>
        <fullName evidence="2">Acetyltransferase</fullName>
    </submittedName>
</protein>
<dbReference type="AlphaFoldDB" id="A0A073JWP1"/>
<keyword evidence="2" id="KW-0808">Transferase</keyword>